<proteinExistence type="predicted"/>
<evidence type="ECO:0000313" key="7">
    <source>
        <dbReference type="Proteomes" id="UP001632038"/>
    </source>
</evidence>
<reference evidence="7" key="1">
    <citation type="journal article" date="2024" name="IScience">
        <title>Strigolactones Initiate the Formation of Haustorium-like Structures in Castilleja.</title>
        <authorList>
            <person name="Buerger M."/>
            <person name="Peterson D."/>
            <person name="Chory J."/>
        </authorList>
    </citation>
    <scope>NUCLEOTIDE SEQUENCE [LARGE SCALE GENOMIC DNA]</scope>
</reference>
<evidence type="ECO:0000259" key="5">
    <source>
        <dbReference type="Pfam" id="PF04765"/>
    </source>
</evidence>
<feature type="domain" description="TOD1/MUCI70 glycosyltransferase-like" evidence="5">
    <location>
        <begin position="65"/>
        <end position="205"/>
    </location>
</feature>
<dbReference type="InterPro" id="IPR048354">
    <property type="entry name" value="TOD1_MUCI70_glycTrfase_dom"/>
</dbReference>
<evidence type="ECO:0000313" key="6">
    <source>
        <dbReference type="EMBL" id="KAL3635462.1"/>
    </source>
</evidence>
<evidence type="ECO:0000256" key="2">
    <source>
        <dbReference type="ARBA" id="ARBA00023015"/>
    </source>
</evidence>
<comment type="caution">
    <text evidence="6">The sequence shown here is derived from an EMBL/GenBank/DDBJ whole genome shotgun (WGS) entry which is preliminary data.</text>
</comment>
<dbReference type="GO" id="GO:0005634">
    <property type="term" value="C:nucleus"/>
    <property type="evidence" value="ECO:0007669"/>
    <property type="project" value="UniProtKB-SubCell"/>
</dbReference>
<dbReference type="Gene3D" id="4.10.280.10">
    <property type="entry name" value="Helix-loop-helix DNA-binding domain"/>
    <property type="match status" value="1"/>
</dbReference>
<dbReference type="EMBL" id="JAVIJP010000027">
    <property type="protein sequence ID" value="KAL3635462.1"/>
    <property type="molecule type" value="Genomic_DNA"/>
</dbReference>
<dbReference type="InterPro" id="IPR006852">
    <property type="entry name" value="TOD1_MUCI70"/>
</dbReference>
<dbReference type="Pfam" id="PF04765">
    <property type="entry name" value="TOD1_MUCI70"/>
    <property type="match status" value="1"/>
</dbReference>
<organism evidence="6 7">
    <name type="scientific">Castilleja foliolosa</name>
    <dbReference type="NCBI Taxonomy" id="1961234"/>
    <lineage>
        <taxon>Eukaryota</taxon>
        <taxon>Viridiplantae</taxon>
        <taxon>Streptophyta</taxon>
        <taxon>Embryophyta</taxon>
        <taxon>Tracheophyta</taxon>
        <taxon>Spermatophyta</taxon>
        <taxon>Magnoliopsida</taxon>
        <taxon>eudicotyledons</taxon>
        <taxon>Gunneridae</taxon>
        <taxon>Pentapetalae</taxon>
        <taxon>asterids</taxon>
        <taxon>lamiids</taxon>
        <taxon>Lamiales</taxon>
        <taxon>Orobanchaceae</taxon>
        <taxon>Pedicularideae</taxon>
        <taxon>Castillejinae</taxon>
        <taxon>Castilleja</taxon>
    </lineage>
</organism>
<protein>
    <recommendedName>
        <fullName evidence="5">TOD1/MUCI70 glycosyltransferase-like domain-containing protein</fullName>
    </recommendedName>
</protein>
<sequence length="256" mass="29830">MNLITSLEELKTSSPDARNLKLLKIGLYHVRQSEAEQLKFIIYPKRRRCRINEKLKALQSLVPNSNKNISEYTQKNVCFHMFVDEETNFFLRNSNALDGDEKVGIWRIIVVHNLPYSDRRRNEKIPKLLPHWIFPNAPYSMWINAKLELIVDPFQILERFLWRKNASFAISRHYKRFDSEAEANKAAGKYNNASIDFQTFEKDGYHRDLLDHLPPDDNTHVILNDDDNLNKTIPDGLLADIITNSSAITKGPTKHI</sequence>
<dbReference type="Proteomes" id="UP001632038">
    <property type="component" value="Unassembled WGS sequence"/>
</dbReference>
<evidence type="ECO:0000256" key="4">
    <source>
        <dbReference type="ARBA" id="ARBA00023242"/>
    </source>
</evidence>
<dbReference type="SUPFAM" id="SSF47459">
    <property type="entry name" value="HLH, helix-loop-helix DNA-binding domain"/>
    <property type="match status" value="1"/>
</dbReference>
<accession>A0ABD3D3T7</accession>
<dbReference type="PANTHER" id="PTHR12956">
    <property type="entry name" value="ALKALINE CERAMIDASE-RELATED"/>
    <property type="match status" value="1"/>
</dbReference>
<comment type="subcellular location">
    <subcellularLocation>
        <location evidence="1">Nucleus</location>
    </subcellularLocation>
</comment>
<dbReference type="InterPro" id="IPR036638">
    <property type="entry name" value="HLH_DNA-bd_sf"/>
</dbReference>
<keyword evidence="2" id="KW-0805">Transcription regulation</keyword>
<keyword evidence="4" id="KW-0539">Nucleus</keyword>
<evidence type="ECO:0000256" key="1">
    <source>
        <dbReference type="ARBA" id="ARBA00004123"/>
    </source>
</evidence>
<dbReference type="PANTHER" id="PTHR12956:SF38">
    <property type="entry name" value="HEXOSYLTRANSFERASE MUCI70-RELATED"/>
    <property type="match status" value="1"/>
</dbReference>
<keyword evidence="7" id="KW-1185">Reference proteome</keyword>
<keyword evidence="3" id="KW-0804">Transcription</keyword>
<dbReference type="AlphaFoldDB" id="A0ABD3D3T7"/>
<gene>
    <name evidence="6" type="ORF">CASFOL_020009</name>
</gene>
<name>A0ABD3D3T7_9LAMI</name>
<evidence type="ECO:0000256" key="3">
    <source>
        <dbReference type="ARBA" id="ARBA00023163"/>
    </source>
</evidence>